<dbReference type="RefSeq" id="WP_229120218.1">
    <property type="nucleotide sequence ID" value="NZ_CP064791.1"/>
</dbReference>
<feature type="domain" description="DUF302" evidence="1">
    <location>
        <begin position="35"/>
        <end position="98"/>
    </location>
</feature>
<proteinExistence type="predicted"/>
<dbReference type="InterPro" id="IPR005180">
    <property type="entry name" value="DUF302"/>
</dbReference>
<dbReference type="Pfam" id="PF03625">
    <property type="entry name" value="DUF302"/>
    <property type="match status" value="1"/>
</dbReference>
<dbReference type="PANTHER" id="PTHR38342:SF1">
    <property type="entry name" value="SLR5037 PROTEIN"/>
    <property type="match status" value="1"/>
</dbReference>
<keyword evidence="3" id="KW-1185">Reference proteome</keyword>
<dbReference type="Proteomes" id="UP000663292">
    <property type="component" value="Chromosome"/>
</dbReference>
<dbReference type="SUPFAM" id="SSF103247">
    <property type="entry name" value="TT1751-like"/>
    <property type="match status" value="1"/>
</dbReference>
<evidence type="ECO:0000259" key="1">
    <source>
        <dbReference type="Pfam" id="PF03625"/>
    </source>
</evidence>
<gene>
    <name evidence="2" type="ORF">HSEST_1428</name>
</gene>
<evidence type="ECO:0000313" key="3">
    <source>
        <dbReference type="Proteomes" id="UP000663292"/>
    </source>
</evidence>
<accession>A0A897NQ67</accession>
<dbReference type="GeneID" id="68858065"/>
<sequence>MTYTITTTVDGQFEDILEATAEAIEDEGFGLLTEIDVQSTLEQKLDTEFRRYRMLGACNPSLARDGLDTEPELGALLPCNVVVYETESGAVSVHAVDPERLIGVTGNSELAATAADVGERFERVIAAVDERFATATDEDSAVAQPT</sequence>
<dbReference type="AlphaFoldDB" id="A0A897NQ67"/>
<dbReference type="PIRSF" id="PIRSF021774">
    <property type="entry name" value="UCP021774"/>
    <property type="match status" value="1"/>
</dbReference>
<dbReference type="EMBL" id="CP064791">
    <property type="protein sequence ID" value="QSG14957.1"/>
    <property type="molecule type" value="Genomic_DNA"/>
</dbReference>
<dbReference type="Gene3D" id="3.30.310.70">
    <property type="entry name" value="TT1751-like domain"/>
    <property type="match status" value="1"/>
</dbReference>
<dbReference type="PANTHER" id="PTHR38342">
    <property type="entry name" value="SLR5037 PROTEIN"/>
    <property type="match status" value="1"/>
</dbReference>
<dbReference type="InterPro" id="IPR016796">
    <property type="entry name" value="UCP021774"/>
</dbReference>
<reference evidence="2 3" key="1">
    <citation type="submission" date="2020-11" db="EMBL/GenBank/DDBJ databases">
        <title>Carbohydrate-dependent, anaerobic sulfur respiration: A novel catabolism in halophilic archaea.</title>
        <authorList>
            <person name="Sorokin D.Y."/>
            <person name="Messina E."/>
            <person name="Smedile F."/>
            <person name="La Cono V."/>
            <person name="Hallsworth J.E."/>
            <person name="Yakimov M.M."/>
        </authorList>
    </citation>
    <scope>NUCLEOTIDE SEQUENCE [LARGE SCALE GENOMIC DNA]</scope>
    <source>
        <strain evidence="2 3">HSR-Est</strain>
    </source>
</reference>
<dbReference type="CDD" id="cd14797">
    <property type="entry name" value="DUF302"/>
    <property type="match status" value="1"/>
</dbReference>
<dbReference type="InterPro" id="IPR035923">
    <property type="entry name" value="TT1751-like_sf"/>
</dbReference>
<evidence type="ECO:0000313" key="2">
    <source>
        <dbReference type="EMBL" id="QSG14957.1"/>
    </source>
</evidence>
<protein>
    <submittedName>
        <fullName evidence="2">DUF302 family</fullName>
    </submittedName>
</protein>
<organism evidence="2 3">
    <name type="scientific">Halapricum desulfuricans</name>
    <dbReference type="NCBI Taxonomy" id="2841257"/>
    <lineage>
        <taxon>Archaea</taxon>
        <taxon>Methanobacteriati</taxon>
        <taxon>Methanobacteriota</taxon>
        <taxon>Stenosarchaea group</taxon>
        <taxon>Halobacteria</taxon>
        <taxon>Halobacteriales</taxon>
        <taxon>Haloarculaceae</taxon>
        <taxon>Halapricum</taxon>
    </lineage>
</organism>
<name>A0A897NQ67_9EURY</name>